<keyword evidence="3" id="KW-1185">Reference proteome</keyword>
<sequence>MGYFKEAYHDVRFNFNHFVVDYKRKYYSLNQNPRVLRARVSNQPFTSLRTYEYYPPLPGTNEEESEESFDDENKENVPEHWLSSTNMDLFPSFDACFDHTENGPPPRRILSEADIDQVGDDLLESFSLDMKVGSNSSHGRNFEMVHSDTESGHNIHTDSGMQYVGPFHLVYPTPLSTEVKKGHRLSRIIRSFSDAATRCGQNDASNASSLSLENMEQQEKSDEQVGRKPPPTVDQPSNKIWKMVLNDASLSAARVSTGNSTSPVVTNQCIKADFTDARAVPPKQGDIFAQHLEQAKLKYSPKSSIS</sequence>
<organism evidence="2 3">
    <name type="scientific">Candida theae</name>
    <dbReference type="NCBI Taxonomy" id="1198502"/>
    <lineage>
        <taxon>Eukaryota</taxon>
        <taxon>Fungi</taxon>
        <taxon>Dikarya</taxon>
        <taxon>Ascomycota</taxon>
        <taxon>Saccharomycotina</taxon>
        <taxon>Pichiomycetes</taxon>
        <taxon>Debaryomycetaceae</taxon>
        <taxon>Candida/Lodderomyces clade</taxon>
        <taxon>Candida</taxon>
    </lineage>
</organism>
<dbReference type="RefSeq" id="XP_051607274.1">
    <property type="nucleotide sequence ID" value="XM_051753725.1"/>
</dbReference>
<evidence type="ECO:0000256" key="1">
    <source>
        <dbReference type="SAM" id="MobiDB-lite"/>
    </source>
</evidence>
<feature type="compositionally biased region" description="Polar residues" evidence="1">
    <location>
        <begin position="199"/>
        <end position="215"/>
    </location>
</feature>
<feature type="region of interest" description="Disordered" evidence="1">
    <location>
        <begin position="51"/>
        <end position="71"/>
    </location>
</feature>
<dbReference type="GeneID" id="76152281"/>
<feature type="region of interest" description="Disordered" evidence="1">
    <location>
        <begin position="197"/>
        <end position="238"/>
    </location>
</feature>
<reference evidence="2 3" key="1">
    <citation type="journal article" date="2022" name="DNA Res.">
        <title>Genome analysis of five recently described species of the CUG-Ser clade uncovers Candida theae as a new hybrid lineage with pathogenic potential in the Candida parapsilosis species complex.</title>
        <authorList>
            <person name="Mixao V."/>
            <person name="Del Olmo V."/>
            <person name="Hegedusova E."/>
            <person name="Saus E."/>
            <person name="Pryszcz L."/>
            <person name="Cillingova A."/>
            <person name="Nosek J."/>
            <person name="Gabaldon T."/>
        </authorList>
    </citation>
    <scope>NUCLEOTIDE SEQUENCE [LARGE SCALE GENOMIC DNA]</scope>
    <source>
        <strain evidence="2 3">CBS 12239</strain>
    </source>
</reference>
<feature type="compositionally biased region" description="Basic and acidic residues" evidence="1">
    <location>
        <begin position="217"/>
        <end position="226"/>
    </location>
</feature>
<evidence type="ECO:0000313" key="3">
    <source>
        <dbReference type="Proteomes" id="UP001204833"/>
    </source>
</evidence>
<dbReference type="AlphaFoldDB" id="A0AAD5FWZ9"/>
<protein>
    <submittedName>
        <fullName evidence="2">Uncharacterized protein</fullName>
    </submittedName>
</protein>
<comment type="caution">
    <text evidence="2">The sequence shown here is derived from an EMBL/GenBank/DDBJ whole genome shotgun (WGS) entry which is preliminary data.</text>
</comment>
<name>A0AAD5FWZ9_9ASCO</name>
<proteinExistence type="predicted"/>
<evidence type="ECO:0000313" key="2">
    <source>
        <dbReference type="EMBL" id="KAI5950689.1"/>
    </source>
</evidence>
<dbReference type="Proteomes" id="UP001204833">
    <property type="component" value="Unassembled WGS sequence"/>
</dbReference>
<feature type="compositionally biased region" description="Acidic residues" evidence="1">
    <location>
        <begin position="61"/>
        <end position="71"/>
    </location>
</feature>
<accession>A0AAD5FWZ9</accession>
<gene>
    <name evidence="2" type="ORF">KGF57_004237</name>
</gene>
<dbReference type="EMBL" id="JAIHNG010000153">
    <property type="protein sequence ID" value="KAI5950689.1"/>
    <property type="molecule type" value="Genomic_DNA"/>
</dbReference>